<feature type="transmembrane region" description="Helical" evidence="1">
    <location>
        <begin position="45"/>
        <end position="63"/>
    </location>
</feature>
<name>A0A448ZPM4_9STRA</name>
<dbReference type="SMART" id="SM01264">
    <property type="entry name" value="M16C_associated"/>
    <property type="match status" value="1"/>
</dbReference>
<feature type="domain" description="Peptidase M16C associated" evidence="2">
    <location>
        <begin position="562"/>
        <end position="827"/>
    </location>
</feature>
<reference evidence="3 4" key="1">
    <citation type="submission" date="2019-01" db="EMBL/GenBank/DDBJ databases">
        <authorList>
            <person name="Ferrante I. M."/>
        </authorList>
    </citation>
    <scope>NUCLEOTIDE SEQUENCE [LARGE SCALE GENOMIC DNA]</scope>
    <source>
        <strain evidence="3 4">B856</strain>
    </source>
</reference>
<protein>
    <recommendedName>
        <fullName evidence="2">Peptidase M16C associated domain-containing protein</fullName>
    </recommendedName>
</protein>
<accession>A0A448ZPM4</accession>
<evidence type="ECO:0000313" key="4">
    <source>
        <dbReference type="Proteomes" id="UP000291116"/>
    </source>
</evidence>
<dbReference type="PANTHER" id="PTHR43016">
    <property type="entry name" value="PRESEQUENCE PROTEASE"/>
    <property type="match status" value="1"/>
</dbReference>
<dbReference type="Pfam" id="PF08367">
    <property type="entry name" value="M16C_assoc"/>
    <property type="match status" value="1"/>
</dbReference>
<keyword evidence="1" id="KW-1133">Transmembrane helix</keyword>
<evidence type="ECO:0000256" key="1">
    <source>
        <dbReference type="SAM" id="Phobius"/>
    </source>
</evidence>
<dbReference type="EMBL" id="CAACVS010000603">
    <property type="protein sequence ID" value="VEU44002.1"/>
    <property type="molecule type" value="Genomic_DNA"/>
</dbReference>
<keyword evidence="1" id="KW-0472">Membrane</keyword>
<organism evidence="3 4">
    <name type="scientific">Pseudo-nitzschia multistriata</name>
    <dbReference type="NCBI Taxonomy" id="183589"/>
    <lineage>
        <taxon>Eukaryota</taxon>
        <taxon>Sar</taxon>
        <taxon>Stramenopiles</taxon>
        <taxon>Ochrophyta</taxon>
        <taxon>Bacillariophyta</taxon>
        <taxon>Bacillariophyceae</taxon>
        <taxon>Bacillariophycidae</taxon>
        <taxon>Bacillariales</taxon>
        <taxon>Bacillariaceae</taxon>
        <taxon>Pseudo-nitzschia</taxon>
    </lineage>
</organism>
<keyword evidence="1" id="KW-0812">Transmembrane</keyword>
<dbReference type="SUPFAM" id="SSF63411">
    <property type="entry name" value="LuxS/MPP-like metallohydrolase"/>
    <property type="match status" value="4"/>
</dbReference>
<dbReference type="OrthoDB" id="37095at2759"/>
<dbReference type="Pfam" id="PF22516">
    <property type="entry name" value="PreP_C"/>
    <property type="match status" value="1"/>
</dbReference>
<dbReference type="InterPro" id="IPR013578">
    <property type="entry name" value="Peptidase_M16C_assoc"/>
</dbReference>
<dbReference type="GO" id="GO:0004222">
    <property type="term" value="F:metalloendopeptidase activity"/>
    <property type="evidence" value="ECO:0007669"/>
    <property type="project" value="TreeGrafter"/>
</dbReference>
<proteinExistence type="predicted"/>
<dbReference type="Gene3D" id="3.30.830.10">
    <property type="entry name" value="Metalloenzyme, LuxS/M16 peptidase-like"/>
    <property type="match status" value="4"/>
</dbReference>
<dbReference type="InterPro" id="IPR011249">
    <property type="entry name" value="Metalloenz_LuxS/M16"/>
</dbReference>
<dbReference type="Pfam" id="PF05193">
    <property type="entry name" value="Peptidase_M16_C"/>
    <property type="match status" value="1"/>
</dbReference>
<keyword evidence="4" id="KW-1185">Reference proteome</keyword>
<dbReference type="Proteomes" id="UP000291116">
    <property type="component" value="Unassembled WGS sequence"/>
</dbReference>
<evidence type="ECO:0000313" key="3">
    <source>
        <dbReference type="EMBL" id="VEU44002.1"/>
    </source>
</evidence>
<dbReference type="GO" id="GO:0016485">
    <property type="term" value="P:protein processing"/>
    <property type="evidence" value="ECO:0007669"/>
    <property type="project" value="TreeGrafter"/>
</dbReference>
<sequence length="1120" mass="127783">MNFQRPRRSSRRYAGDRAIGTEAVANLSSMKQRRSADGTYLRRRYATIAVGLVVVIGVIIFAVTSTKAKDELPVSVAEITEKVISEITHSHTDSYELLTSQSYSDANSTIGVNSTLAVYEHKKSGIDIVTMIPIDPYQDATFGINFRTPSERDDGAQYVVKNAVLAGSENYPVKDPLNQMKRGSLQTYSDSWIERDRTSFVMASRNLADFRNNLKVTVDAVFNPLFIKDEHKWIYRQEGWRLESPDNVNLLISGNAYVEAKAAQMNPEEVMIKHIYSNLFPGHVYGKNPKGEASEVVTMTYQEVIAYYETYYHPSNAQAFCYGSQEFIDVCLNELDVQLSEYENNTSVGNHSQIPWQELTEVEEQIKNITYPDYQEQVDYRSVIAWILNDEPMDLRTQIAWQLIYELLAGSNTALVPKIIFDSNLGTDIVTHFQHSLQQWVLALGVSGIESYEDVATADRKIMQELAKVVSKGFDSDAMEAAMHKMEFKFREQSPDDVPLGVKYFRDILRNWNYGQAPLEPLNSATEFLNLKAEIQNEGQEFLLTLMTQRMMDNKHTVSLSLHPDTNYAIQYERLEQNWLDNLDTYLNKEEGLKVMSETQKFKEMQENGDSEEELAKIPRLEVSELNQTMYIPPSDLIKNLYETDVTAIKHKLPFTNGIAYVDFSIDMSNMDFDDVVLIPLFCQLLLEGGTEVHDDVEMQRQIDKYTGGVTITPIIEEIVQTDDHDYYLVPDGKHFVTKLIISGSCIASDTCLPMLILFRQFVWDSNVRNKEKAIEILEARINEMEQDVQINGHKYTTSRVESRYSLSGFVREQWYGITQLMQMRRALAQIKDNFTELGLRLVKMQDELKRGHHNGMHMSITGDHEALTDIKGPLSNFMKNGLPLATQKTPFPNFAEEEHPWVPKGMHRVKEEFSSETSNQAFTVPTRVNHVAKGGILYDVGERIPGADMVVTQYLGGYYLFNELRFGQGAQEAWSFLDLDSGVCIYQSDRDPGIFSTLETYEHGATWLWEQVHNGELPLEAKSAIVGAIGRMDAKIMTEPKKLGRQALISHLKEDRHEFRQHWRNQILNANADDFMAMVERLGSWGHPSVCVVTSPEVYDTIDQEDFAISKCDYSGYQC</sequence>
<dbReference type="InterPro" id="IPR007863">
    <property type="entry name" value="Peptidase_M16_C"/>
</dbReference>
<dbReference type="PANTHER" id="PTHR43016:SF13">
    <property type="entry name" value="PRESEQUENCE PROTEASE, MITOCHONDRIAL"/>
    <property type="match status" value="1"/>
</dbReference>
<gene>
    <name evidence="3" type="ORF">PSNMU_V1.4_AUG-EV-PASAV3_0109660</name>
</gene>
<dbReference type="InterPro" id="IPR055130">
    <property type="entry name" value="PreP_C"/>
</dbReference>
<dbReference type="GO" id="GO:0046872">
    <property type="term" value="F:metal ion binding"/>
    <property type="evidence" value="ECO:0007669"/>
    <property type="project" value="InterPro"/>
</dbReference>
<evidence type="ECO:0000259" key="2">
    <source>
        <dbReference type="SMART" id="SM01264"/>
    </source>
</evidence>
<dbReference type="AlphaFoldDB" id="A0A448ZPM4"/>